<evidence type="ECO:0000313" key="3">
    <source>
        <dbReference type="EMBL" id="SFQ35783.1"/>
    </source>
</evidence>
<dbReference type="PANTHER" id="PTHR35176:SF11">
    <property type="entry name" value="PYRIDOXAMINE 5'-PHOSPHATE OXIDASE FAMILY PROTEIN"/>
    <property type="match status" value="1"/>
</dbReference>
<evidence type="ECO:0000313" key="4">
    <source>
        <dbReference type="Proteomes" id="UP000198727"/>
    </source>
</evidence>
<evidence type="ECO:0000256" key="1">
    <source>
        <dbReference type="ARBA" id="ARBA00023002"/>
    </source>
</evidence>
<dbReference type="NCBIfam" id="TIGR03666">
    <property type="entry name" value="Rv2061_F420"/>
    <property type="match status" value="1"/>
</dbReference>
<dbReference type="Proteomes" id="UP000198727">
    <property type="component" value="Unassembled WGS sequence"/>
</dbReference>
<dbReference type="GO" id="GO:0070967">
    <property type="term" value="F:coenzyme F420 binding"/>
    <property type="evidence" value="ECO:0007669"/>
    <property type="project" value="TreeGrafter"/>
</dbReference>
<dbReference type="Pfam" id="PF01243">
    <property type="entry name" value="PNPOx_N"/>
    <property type="match status" value="1"/>
</dbReference>
<dbReference type="PANTHER" id="PTHR35176">
    <property type="entry name" value="HEME OXYGENASE HI_0854-RELATED"/>
    <property type="match status" value="1"/>
</dbReference>
<dbReference type="AlphaFoldDB" id="A0A1I5XUZ1"/>
<dbReference type="InterPro" id="IPR052019">
    <property type="entry name" value="F420H2_bilvrd_red/Heme_oxyg"/>
</dbReference>
<accession>A0A1I5XUZ1</accession>
<sequence>MSVERLSAEKYVLLTTFRKSGEPVSTPVWAAPLDGELVVWSARDAGKVKRLRRDDRVEVTACDVRGRRTHGPTVPGRARLLDAAGSARVRDAIARKYGVIGRVTMLFSRLRGGTRRTVGIAVRLNSAA</sequence>
<dbReference type="STRING" id="587909.SAMN05421810_106269"/>
<dbReference type="Gene3D" id="2.30.110.10">
    <property type="entry name" value="Electron Transport, Fmn-binding Protein, Chain A"/>
    <property type="match status" value="1"/>
</dbReference>
<dbReference type="GO" id="GO:0005829">
    <property type="term" value="C:cytosol"/>
    <property type="evidence" value="ECO:0007669"/>
    <property type="project" value="TreeGrafter"/>
</dbReference>
<keyword evidence="1" id="KW-0560">Oxidoreductase</keyword>
<gene>
    <name evidence="3" type="ORF">SAMN05421810_106269</name>
</gene>
<proteinExistence type="predicted"/>
<dbReference type="InterPro" id="IPR012349">
    <property type="entry name" value="Split_barrel_FMN-bd"/>
</dbReference>
<dbReference type="InterPro" id="IPR019965">
    <property type="entry name" value="PPOX_F420-dep_Rv2061_put"/>
</dbReference>
<reference evidence="4" key="1">
    <citation type="submission" date="2016-10" db="EMBL/GenBank/DDBJ databases">
        <authorList>
            <person name="Varghese N."/>
            <person name="Submissions S."/>
        </authorList>
    </citation>
    <scope>NUCLEOTIDE SEQUENCE [LARGE SCALE GENOMIC DNA]</scope>
    <source>
        <strain evidence="4">CGMCC 4.5579</strain>
    </source>
</reference>
<evidence type="ECO:0000259" key="2">
    <source>
        <dbReference type="Pfam" id="PF01243"/>
    </source>
</evidence>
<dbReference type="GO" id="GO:0016627">
    <property type="term" value="F:oxidoreductase activity, acting on the CH-CH group of donors"/>
    <property type="evidence" value="ECO:0007669"/>
    <property type="project" value="TreeGrafter"/>
</dbReference>
<protein>
    <recommendedName>
        <fullName evidence="2">Pyridoxamine 5'-phosphate oxidase N-terminal domain-containing protein</fullName>
    </recommendedName>
</protein>
<feature type="domain" description="Pyridoxamine 5'-phosphate oxidase N-terminal" evidence="2">
    <location>
        <begin position="4"/>
        <end position="98"/>
    </location>
</feature>
<dbReference type="EMBL" id="FOWW01000006">
    <property type="protein sequence ID" value="SFQ35783.1"/>
    <property type="molecule type" value="Genomic_DNA"/>
</dbReference>
<organism evidence="3 4">
    <name type="scientific">Amycolatopsis arida</name>
    <dbReference type="NCBI Taxonomy" id="587909"/>
    <lineage>
        <taxon>Bacteria</taxon>
        <taxon>Bacillati</taxon>
        <taxon>Actinomycetota</taxon>
        <taxon>Actinomycetes</taxon>
        <taxon>Pseudonocardiales</taxon>
        <taxon>Pseudonocardiaceae</taxon>
        <taxon>Amycolatopsis</taxon>
    </lineage>
</organism>
<name>A0A1I5XUZ1_9PSEU</name>
<dbReference type="RefSeq" id="WP_243859294.1">
    <property type="nucleotide sequence ID" value="NZ_FOWW01000006.1"/>
</dbReference>
<keyword evidence="4" id="KW-1185">Reference proteome</keyword>
<dbReference type="SUPFAM" id="SSF50475">
    <property type="entry name" value="FMN-binding split barrel"/>
    <property type="match status" value="1"/>
</dbReference>
<dbReference type="InterPro" id="IPR011576">
    <property type="entry name" value="Pyridox_Oxase_N"/>
</dbReference>